<proteinExistence type="predicted"/>
<reference evidence="2" key="1">
    <citation type="submission" date="2020-03" db="EMBL/GenBank/DDBJ databases">
        <authorList>
            <person name="Weist P."/>
        </authorList>
    </citation>
    <scope>NUCLEOTIDE SEQUENCE</scope>
</reference>
<name>A0A9N7U4U8_PLEPL</name>
<sequence>MDEKLVMVIKGQAGGGMAGILITRANHGSQGNQPNNQPVSHTSFPTNQSTEQESWQAGIESHAKQNLSLPLIFQQQPQTAGRSGQSTLPSSGSDGFHKRWF</sequence>
<protein>
    <submittedName>
        <fullName evidence="2">Uncharacterized protein</fullName>
    </submittedName>
</protein>
<feature type="compositionally biased region" description="Polar residues" evidence="1">
    <location>
        <begin position="26"/>
        <end position="55"/>
    </location>
</feature>
<keyword evidence="3" id="KW-1185">Reference proteome</keyword>
<evidence type="ECO:0000313" key="2">
    <source>
        <dbReference type="EMBL" id="CAB1423749.1"/>
    </source>
</evidence>
<gene>
    <name evidence="2" type="ORF">PLEPLA_LOCUS11670</name>
</gene>
<feature type="region of interest" description="Disordered" evidence="1">
    <location>
        <begin position="22"/>
        <end position="101"/>
    </location>
</feature>
<feature type="compositionally biased region" description="Polar residues" evidence="1">
    <location>
        <begin position="64"/>
        <end position="93"/>
    </location>
</feature>
<evidence type="ECO:0000256" key="1">
    <source>
        <dbReference type="SAM" id="MobiDB-lite"/>
    </source>
</evidence>
<dbReference type="Proteomes" id="UP001153269">
    <property type="component" value="Unassembled WGS sequence"/>
</dbReference>
<comment type="caution">
    <text evidence="2">The sequence shown here is derived from an EMBL/GenBank/DDBJ whole genome shotgun (WGS) entry which is preliminary data.</text>
</comment>
<organism evidence="2 3">
    <name type="scientific">Pleuronectes platessa</name>
    <name type="common">European plaice</name>
    <dbReference type="NCBI Taxonomy" id="8262"/>
    <lineage>
        <taxon>Eukaryota</taxon>
        <taxon>Metazoa</taxon>
        <taxon>Chordata</taxon>
        <taxon>Craniata</taxon>
        <taxon>Vertebrata</taxon>
        <taxon>Euteleostomi</taxon>
        <taxon>Actinopterygii</taxon>
        <taxon>Neopterygii</taxon>
        <taxon>Teleostei</taxon>
        <taxon>Neoteleostei</taxon>
        <taxon>Acanthomorphata</taxon>
        <taxon>Carangaria</taxon>
        <taxon>Pleuronectiformes</taxon>
        <taxon>Pleuronectoidei</taxon>
        <taxon>Pleuronectidae</taxon>
        <taxon>Pleuronectes</taxon>
    </lineage>
</organism>
<evidence type="ECO:0000313" key="3">
    <source>
        <dbReference type="Proteomes" id="UP001153269"/>
    </source>
</evidence>
<dbReference type="AlphaFoldDB" id="A0A9N7U4U8"/>
<accession>A0A9N7U4U8</accession>
<dbReference type="EMBL" id="CADEAL010000677">
    <property type="protein sequence ID" value="CAB1423749.1"/>
    <property type="molecule type" value="Genomic_DNA"/>
</dbReference>